<organism evidence="2 3">
    <name type="scientific">Synaphobranchus kaupii</name>
    <name type="common">Kaup's arrowtooth eel</name>
    <dbReference type="NCBI Taxonomy" id="118154"/>
    <lineage>
        <taxon>Eukaryota</taxon>
        <taxon>Metazoa</taxon>
        <taxon>Chordata</taxon>
        <taxon>Craniata</taxon>
        <taxon>Vertebrata</taxon>
        <taxon>Euteleostomi</taxon>
        <taxon>Actinopterygii</taxon>
        <taxon>Neopterygii</taxon>
        <taxon>Teleostei</taxon>
        <taxon>Anguilliformes</taxon>
        <taxon>Synaphobranchidae</taxon>
        <taxon>Synaphobranchus</taxon>
    </lineage>
</organism>
<accession>A0A9Q1GCW2</accession>
<evidence type="ECO:0000256" key="1">
    <source>
        <dbReference type="SAM" id="MobiDB-lite"/>
    </source>
</evidence>
<dbReference type="Proteomes" id="UP001152622">
    <property type="component" value="Chromosome 1"/>
</dbReference>
<evidence type="ECO:0000313" key="2">
    <source>
        <dbReference type="EMBL" id="KAJ8381220.1"/>
    </source>
</evidence>
<keyword evidence="3" id="KW-1185">Reference proteome</keyword>
<reference evidence="2" key="1">
    <citation type="journal article" date="2023" name="Science">
        <title>Genome structures resolve the early diversification of teleost fishes.</title>
        <authorList>
            <person name="Parey E."/>
            <person name="Louis A."/>
            <person name="Montfort J."/>
            <person name="Bouchez O."/>
            <person name="Roques C."/>
            <person name="Iampietro C."/>
            <person name="Lluch J."/>
            <person name="Castinel A."/>
            <person name="Donnadieu C."/>
            <person name="Desvignes T."/>
            <person name="Floi Bucao C."/>
            <person name="Jouanno E."/>
            <person name="Wen M."/>
            <person name="Mejri S."/>
            <person name="Dirks R."/>
            <person name="Jansen H."/>
            <person name="Henkel C."/>
            <person name="Chen W.J."/>
            <person name="Zahm M."/>
            <person name="Cabau C."/>
            <person name="Klopp C."/>
            <person name="Thompson A.W."/>
            <person name="Robinson-Rechavi M."/>
            <person name="Braasch I."/>
            <person name="Lecointre G."/>
            <person name="Bobe J."/>
            <person name="Postlethwait J.H."/>
            <person name="Berthelot C."/>
            <person name="Roest Crollius H."/>
            <person name="Guiguen Y."/>
        </authorList>
    </citation>
    <scope>NUCLEOTIDE SEQUENCE</scope>
    <source>
        <strain evidence="2">WJC10195</strain>
    </source>
</reference>
<sequence length="177" mass="19457">MSVRAPSASAVEEKPPPLEQITILQVCLELDTLRKENRLLRCSRDRLSSEVEGLHHDLKLTNEALQECTSMFTESERNYSATNSTRMESCLICARAQELLSSEPARSRNPAKLEAPPHQSSPSLEPGKLGACPKQGLKSVLQTTQDDDPDPSPRARLMASSPCSKECSEAELYGSMT</sequence>
<evidence type="ECO:0000313" key="3">
    <source>
        <dbReference type="Proteomes" id="UP001152622"/>
    </source>
</evidence>
<proteinExistence type="predicted"/>
<feature type="region of interest" description="Disordered" evidence="1">
    <location>
        <begin position="102"/>
        <end position="164"/>
    </location>
</feature>
<protein>
    <submittedName>
        <fullName evidence="2">Uncharacterized protein</fullName>
    </submittedName>
</protein>
<dbReference type="AlphaFoldDB" id="A0A9Q1GCW2"/>
<dbReference type="EMBL" id="JAINUF010000001">
    <property type="protein sequence ID" value="KAJ8381220.1"/>
    <property type="molecule type" value="Genomic_DNA"/>
</dbReference>
<name>A0A9Q1GCW2_SYNKA</name>
<comment type="caution">
    <text evidence="2">The sequence shown here is derived from an EMBL/GenBank/DDBJ whole genome shotgun (WGS) entry which is preliminary data.</text>
</comment>
<gene>
    <name evidence="2" type="ORF">SKAU_G00019980</name>
</gene>